<evidence type="ECO:0000256" key="3">
    <source>
        <dbReference type="ARBA" id="ARBA00023001"/>
    </source>
</evidence>
<dbReference type="InterPro" id="IPR017853">
    <property type="entry name" value="GH"/>
</dbReference>
<keyword evidence="2 7" id="KW-0378">Hydrolase</keyword>
<keyword evidence="6" id="KW-0624">Polysaccharide degradation</keyword>
<dbReference type="EMBL" id="JBGBPQ010000002">
    <property type="protein sequence ID" value="KAL1527975.1"/>
    <property type="molecule type" value="Genomic_DNA"/>
</dbReference>
<comment type="similarity">
    <text evidence="1 7">Belongs to the glycosyl hydrolase 5 (cellulase A) family.</text>
</comment>
<feature type="region of interest" description="Disordered" evidence="8">
    <location>
        <begin position="507"/>
        <end position="547"/>
    </location>
</feature>
<reference evidence="11 12" key="1">
    <citation type="journal article" date="2024" name="Science">
        <title>Giant polyketide synthase enzymes in the biosynthesis of giant marine polyether toxins.</title>
        <authorList>
            <person name="Fallon T.R."/>
            <person name="Shende V.V."/>
            <person name="Wierzbicki I.H."/>
            <person name="Pendleton A.L."/>
            <person name="Watervoot N.F."/>
            <person name="Auber R.P."/>
            <person name="Gonzalez D.J."/>
            <person name="Wisecaver J.H."/>
            <person name="Moore B.S."/>
        </authorList>
    </citation>
    <scope>NUCLEOTIDE SEQUENCE [LARGE SCALE GENOMIC DNA]</scope>
    <source>
        <strain evidence="11 12">12B1</strain>
    </source>
</reference>
<protein>
    <recommendedName>
        <fullName evidence="10">Glycoside hydrolase family 5 domain-containing protein</fullName>
    </recommendedName>
</protein>
<dbReference type="GO" id="GO:0004553">
    <property type="term" value="F:hydrolase activity, hydrolyzing O-glycosyl compounds"/>
    <property type="evidence" value="ECO:0007669"/>
    <property type="project" value="InterPro"/>
</dbReference>
<feature type="compositionally biased region" description="Polar residues" evidence="8">
    <location>
        <begin position="519"/>
        <end position="529"/>
    </location>
</feature>
<keyword evidence="12" id="KW-1185">Reference proteome</keyword>
<sequence length="547" mass="59931">MRQAASSLAWALLSALLAAARTQSCHNPPGGTGFINFMGKDGILLANCKPFAFKGLNWFGSEGVGGVIEGLMANPMSYYFEFMARHKFNAVRLLFNHDAVLQNKPISLSTVNPVKNHELFNEWGSGVPYIQMFKQMASSAANSNILILLAAHRISADAWPGDGLWYDSEISEEATMRSWTRLAKALCGQWNVVAVDVFNEPHKATWGQGGDDTRWDKAVTRLGNHILSQCPRWLIFAEGINYGAPGDGGVVNGYWWGENLVGALFAPIQLSDQSKLVYAPHTYGPSTYMQKYFKTPNFPENMPEVWNDHFIAAKAATKVPMVIGEMGGDGVDLDSVWQKKAMEYFPTQNIGVFYFCLNPTSEDTGGVLSDDWRTPVQFKLDLLSLLPSTALAIFGSEFMGVAAVSGVGFGAYSLIKKGAVKTKHPEETGAPFEIDFEGSPPAVEVRTTIEDDLLIPWLGSSFLDEGFRVYYKNGDGSFLMSDHTPFATLHAAKAIVILVNSDCMLPEQPEEEGEPAPPQKSTRSKTNAARSGGAHQLLPMDDEDMQL</sequence>
<evidence type="ECO:0000256" key="4">
    <source>
        <dbReference type="ARBA" id="ARBA00023277"/>
    </source>
</evidence>
<dbReference type="PANTHER" id="PTHR35923:SF2">
    <property type="entry name" value="ENDOGLUCANASE"/>
    <property type="match status" value="1"/>
</dbReference>
<evidence type="ECO:0000313" key="11">
    <source>
        <dbReference type="EMBL" id="KAL1527975.1"/>
    </source>
</evidence>
<dbReference type="SUPFAM" id="SSF51445">
    <property type="entry name" value="(Trans)glycosidases"/>
    <property type="match status" value="1"/>
</dbReference>
<evidence type="ECO:0000256" key="6">
    <source>
        <dbReference type="ARBA" id="ARBA00023326"/>
    </source>
</evidence>
<comment type="caution">
    <text evidence="11">The sequence shown here is derived from an EMBL/GenBank/DDBJ whole genome shotgun (WGS) entry which is preliminary data.</text>
</comment>
<evidence type="ECO:0000256" key="8">
    <source>
        <dbReference type="SAM" id="MobiDB-lite"/>
    </source>
</evidence>
<feature type="signal peptide" evidence="9">
    <location>
        <begin position="1"/>
        <end position="22"/>
    </location>
</feature>
<dbReference type="Proteomes" id="UP001515480">
    <property type="component" value="Unassembled WGS sequence"/>
</dbReference>
<evidence type="ECO:0000256" key="9">
    <source>
        <dbReference type="SAM" id="SignalP"/>
    </source>
</evidence>
<feature type="domain" description="Glycoside hydrolase family 5" evidence="10">
    <location>
        <begin position="47"/>
        <end position="360"/>
    </location>
</feature>
<keyword evidence="4" id="KW-0119">Carbohydrate metabolism</keyword>
<dbReference type="Pfam" id="PF00150">
    <property type="entry name" value="Cellulase"/>
    <property type="match status" value="1"/>
</dbReference>
<evidence type="ECO:0000313" key="12">
    <source>
        <dbReference type="Proteomes" id="UP001515480"/>
    </source>
</evidence>
<dbReference type="AlphaFoldDB" id="A0AB34K1T1"/>
<evidence type="ECO:0000256" key="5">
    <source>
        <dbReference type="ARBA" id="ARBA00023295"/>
    </source>
</evidence>
<proteinExistence type="inferred from homology"/>
<name>A0AB34K1T1_PRYPA</name>
<organism evidence="11 12">
    <name type="scientific">Prymnesium parvum</name>
    <name type="common">Toxic golden alga</name>
    <dbReference type="NCBI Taxonomy" id="97485"/>
    <lineage>
        <taxon>Eukaryota</taxon>
        <taxon>Haptista</taxon>
        <taxon>Haptophyta</taxon>
        <taxon>Prymnesiophyceae</taxon>
        <taxon>Prymnesiales</taxon>
        <taxon>Prymnesiaceae</taxon>
        <taxon>Prymnesium</taxon>
    </lineage>
</organism>
<evidence type="ECO:0000256" key="1">
    <source>
        <dbReference type="ARBA" id="ARBA00005641"/>
    </source>
</evidence>
<accession>A0AB34K1T1</accession>
<keyword evidence="3" id="KW-0136">Cellulose degradation</keyword>
<dbReference type="PANTHER" id="PTHR35923">
    <property type="entry name" value="MAJOR EXTRACELLULAR ENDOGLUCANASE"/>
    <property type="match status" value="1"/>
</dbReference>
<feature type="chain" id="PRO_5044329100" description="Glycoside hydrolase family 5 domain-containing protein" evidence="9">
    <location>
        <begin position="23"/>
        <end position="547"/>
    </location>
</feature>
<dbReference type="InterPro" id="IPR001547">
    <property type="entry name" value="Glyco_hydro_5"/>
</dbReference>
<dbReference type="Gene3D" id="3.20.20.80">
    <property type="entry name" value="Glycosidases"/>
    <property type="match status" value="1"/>
</dbReference>
<keyword evidence="9" id="KW-0732">Signal</keyword>
<evidence type="ECO:0000256" key="7">
    <source>
        <dbReference type="RuleBase" id="RU361153"/>
    </source>
</evidence>
<dbReference type="GO" id="GO:0030245">
    <property type="term" value="P:cellulose catabolic process"/>
    <property type="evidence" value="ECO:0007669"/>
    <property type="project" value="UniProtKB-KW"/>
</dbReference>
<gene>
    <name evidence="11" type="ORF">AB1Y20_009346</name>
</gene>
<evidence type="ECO:0000259" key="10">
    <source>
        <dbReference type="Pfam" id="PF00150"/>
    </source>
</evidence>
<evidence type="ECO:0000256" key="2">
    <source>
        <dbReference type="ARBA" id="ARBA00022801"/>
    </source>
</evidence>
<keyword evidence="5 7" id="KW-0326">Glycosidase</keyword>